<keyword evidence="1" id="KW-0472">Membrane</keyword>
<dbReference type="Gene3D" id="3.30.565.10">
    <property type="entry name" value="Histidine kinase-like ATPase, C-terminal domain"/>
    <property type="match status" value="1"/>
</dbReference>
<dbReference type="Proteomes" id="UP000198942">
    <property type="component" value="Unassembled WGS sequence"/>
</dbReference>
<feature type="chain" id="PRO_5011536889" evidence="2">
    <location>
        <begin position="21"/>
        <end position="543"/>
    </location>
</feature>
<dbReference type="PANTHER" id="PTHR34220">
    <property type="entry name" value="SENSOR HISTIDINE KINASE YPDA"/>
    <property type="match status" value="1"/>
</dbReference>
<evidence type="ECO:0000259" key="3">
    <source>
        <dbReference type="PROSITE" id="PS50109"/>
    </source>
</evidence>
<feature type="signal peptide" evidence="2">
    <location>
        <begin position="1"/>
        <end position="20"/>
    </location>
</feature>
<dbReference type="InterPro" id="IPR050640">
    <property type="entry name" value="Bact_2-comp_sensor_kinase"/>
</dbReference>
<accession>A0A1H8BL95</accession>
<dbReference type="RefSeq" id="WP_091208293.1">
    <property type="nucleotide sequence ID" value="NZ_FOCL01000001.1"/>
</dbReference>
<protein>
    <submittedName>
        <fullName evidence="4">Histidine kinase-, DNA gyrase B-, and HSP90-like ATPase</fullName>
    </submittedName>
</protein>
<gene>
    <name evidence="4" type="ORF">SAMN05192574_101962</name>
</gene>
<dbReference type="SMART" id="SM00387">
    <property type="entry name" value="HATPase_c"/>
    <property type="match status" value="1"/>
</dbReference>
<reference evidence="5" key="1">
    <citation type="submission" date="2016-10" db="EMBL/GenBank/DDBJ databases">
        <authorList>
            <person name="Varghese N."/>
            <person name="Submissions S."/>
        </authorList>
    </citation>
    <scope>NUCLEOTIDE SEQUENCE [LARGE SCALE GENOMIC DNA]</scope>
    <source>
        <strain evidence="5">Gh-48</strain>
    </source>
</reference>
<dbReference type="Pfam" id="PF06580">
    <property type="entry name" value="His_kinase"/>
    <property type="match status" value="1"/>
</dbReference>
<keyword evidence="2" id="KW-0732">Signal</keyword>
<keyword evidence="4" id="KW-0418">Kinase</keyword>
<proteinExistence type="predicted"/>
<organism evidence="4 5">
    <name type="scientific">Mucilaginibacter gossypiicola</name>
    <dbReference type="NCBI Taxonomy" id="551995"/>
    <lineage>
        <taxon>Bacteria</taxon>
        <taxon>Pseudomonadati</taxon>
        <taxon>Bacteroidota</taxon>
        <taxon>Sphingobacteriia</taxon>
        <taxon>Sphingobacteriales</taxon>
        <taxon>Sphingobacteriaceae</taxon>
        <taxon>Mucilaginibacter</taxon>
    </lineage>
</organism>
<evidence type="ECO:0000313" key="5">
    <source>
        <dbReference type="Proteomes" id="UP000198942"/>
    </source>
</evidence>
<dbReference type="PROSITE" id="PS50109">
    <property type="entry name" value="HIS_KIN"/>
    <property type="match status" value="1"/>
</dbReference>
<dbReference type="InterPro" id="IPR003594">
    <property type="entry name" value="HATPase_dom"/>
</dbReference>
<evidence type="ECO:0000313" key="4">
    <source>
        <dbReference type="EMBL" id="SEM83661.1"/>
    </source>
</evidence>
<dbReference type="Pfam" id="PF02518">
    <property type="entry name" value="HATPase_c"/>
    <property type="match status" value="1"/>
</dbReference>
<dbReference type="EMBL" id="FOCL01000001">
    <property type="protein sequence ID" value="SEM83661.1"/>
    <property type="molecule type" value="Genomic_DNA"/>
</dbReference>
<feature type="transmembrane region" description="Helical" evidence="1">
    <location>
        <begin position="310"/>
        <end position="332"/>
    </location>
</feature>
<dbReference type="AlphaFoldDB" id="A0A1H8BL95"/>
<dbReference type="OrthoDB" id="9809670at2"/>
<feature type="domain" description="Histidine kinase" evidence="3">
    <location>
        <begin position="449"/>
        <end position="543"/>
    </location>
</feature>
<keyword evidence="1" id="KW-1133">Transmembrane helix</keyword>
<keyword evidence="4" id="KW-0808">Transferase</keyword>
<keyword evidence="1" id="KW-0812">Transmembrane</keyword>
<keyword evidence="5" id="KW-1185">Reference proteome</keyword>
<dbReference type="InterPro" id="IPR036890">
    <property type="entry name" value="HATPase_C_sf"/>
</dbReference>
<dbReference type="InterPro" id="IPR005467">
    <property type="entry name" value="His_kinase_dom"/>
</dbReference>
<evidence type="ECO:0000256" key="1">
    <source>
        <dbReference type="SAM" id="Phobius"/>
    </source>
</evidence>
<dbReference type="PANTHER" id="PTHR34220:SF7">
    <property type="entry name" value="SENSOR HISTIDINE KINASE YPDA"/>
    <property type="match status" value="1"/>
</dbReference>
<dbReference type="InterPro" id="IPR010559">
    <property type="entry name" value="Sig_transdc_His_kin_internal"/>
</dbReference>
<evidence type="ECO:0000256" key="2">
    <source>
        <dbReference type="SAM" id="SignalP"/>
    </source>
</evidence>
<sequence>MKKISLILLLLTTITITLRAQKQPVDLSVDPSGKALFYSASTLGAGFGIFITIDKQTKWIEYHNMVASQPFNNYVFLKGTKYVELFGIIAKDSLSFYRYNIIEDDNHILAADATPVISGRPPLLSNDRVEVSLGKFDISNKKLTVETYNIKSRTRVGMTTIYNKEILPAKILIVARQVTGKKGDAVMFEQRPEGFKFKIHETYTVTGLDFVIKSTDISFVYHVYLKNLATGETTLVSNNWRYDYFIGGYAQGALPFVTVNSSFFKIPGDYELQIVPKLPGGFHIKSFPDKTTTFRFTVLPSGSVFQKETVVKLIIAIITAIAFLVLTGYYIIRIRNKRKLAEQKRQKDIAQLQLEAVRSQLNPHFLFNALSGIQNLMNKAEIDQANRYLSKFARLTRNVLNNSAQIDLDKEEQMLNDYLQMEQLRFPFIYEIIADPVLITMNIQIPSMLLQPFVENAVKHGLTNTEASRINISFARNESDVVLSITDNGKGFDTSKESNGLGLQLSRKRITLLNEIYKESPVNLEIHSGSEGTTVRITLTHWL</sequence>
<dbReference type="GO" id="GO:0016020">
    <property type="term" value="C:membrane"/>
    <property type="evidence" value="ECO:0007669"/>
    <property type="project" value="InterPro"/>
</dbReference>
<dbReference type="GO" id="GO:0000155">
    <property type="term" value="F:phosphorelay sensor kinase activity"/>
    <property type="evidence" value="ECO:0007669"/>
    <property type="project" value="InterPro"/>
</dbReference>
<name>A0A1H8BL95_9SPHI</name>
<dbReference type="STRING" id="551995.SAMN05192574_101962"/>
<dbReference type="SUPFAM" id="SSF55874">
    <property type="entry name" value="ATPase domain of HSP90 chaperone/DNA topoisomerase II/histidine kinase"/>
    <property type="match status" value="1"/>
</dbReference>